<evidence type="ECO:0000256" key="1">
    <source>
        <dbReference type="ARBA" id="ARBA00001526"/>
    </source>
</evidence>
<sequence precursor="true">MRPNGQRCAPFLFLACTVFSGTFAAASPQQPDTDKLVQDAARSLMQQHGIPGLAIAVTANGQQKFYNYGVTSRETGQKVSRETLFEIGSISKTFTATLATYAQANDQLSLTDHPGKYLPQLQGSQLDKVTLINLGTHTAGGFPLQVPDAVQNNQQLMDYFNAWQPQYAPGTHRTYANPSIGLLGMIAARSMNLPFEAAMQTRLFPTLGMRGSYLNVPASKMALYAQGYNKQDAPVRLNPGVLGAEAYGVKTSTEDLIRFVEANLNLVETDATLKRAIADTHIGYFKVGPMIQDLIWEQYSYPVKLASLLEGNSDKMAYETQPVTELVPPLPAQQAVWINKTGSTNGFGAYVAFIPAKQLGIVILANKNYPNESRVRLAHQILSHLD</sequence>
<dbReference type="EMBL" id="CABVHY010000030">
    <property type="protein sequence ID" value="VVO32123.1"/>
    <property type="molecule type" value="Genomic_DNA"/>
</dbReference>
<keyword evidence="7" id="KW-0732">Signal</keyword>
<evidence type="ECO:0000259" key="8">
    <source>
        <dbReference type="Pfam" id="PF00144"/>
    </source>
</evidence>
<dbReference type="GO" id="GO:0030288">
    <property type="term" value="C:outer membrane-bounded periplasmic space"/>
    <property type="evidence" value="ECO:0007669"/>
    <property type="project" value="InterPro"/>
</dbReference>
<dbReference type="InterPro" id="IPR001466">
    <property type="entry name" value="Beta-lactam-related"/>
</dbReference>
<organism evidence="9 10">
    <name type="scientific">Pseudomonas fluorescens</name>
    <dbReference type="NCBI Taxonomy" id="294"/>
    <lineage>
        <taxon>Bacteria</taxon>
        <taxon>Pseudomonadati</taxon>
        <taxon>Pseudomonadota</taxon>
        <taxon>Gammaproteobacteria</taxon>
        <taxon>Pseudomonadales</taxon>
        <taxon>Pseudomonadaceae</taxon>
        <taxon>Pseudomonas</taxon>
    </lineage>
</organism>
<evidence type="ECO:0000256" key="7">
    <source>
        <dbReference type="SAM" id="SignalP"/>
    </source>
</evidence>
<feature type="chain" id="PRO_5023084576" description="Beta-lactamase" evidence="7">
    <location>
        <begin position="25"/>
        <end position="386"/>
    </location>
</feature>
<dbReference type="GO" id="GO:0008800">
    <property type="term" value="F:beta-lactamase activity"/>
    <property type="evidence" value="ECO:0007669"/>
    <property type="project" value="UniProtKB-UniRule"/>
</dbReference>
<dbReference type="GO" id="GO:0017001">
    <property type="term" value="P:antibiotic catabolic process"/>
    <property type="evidence" value="ECO:0007669"/>
    <property type="project" value="InterPro"/>
</dbReference>
<feature type="signal peptide" evidence="7">
    <location>
        <begin position="1"/>
        <end position="24"/>
    </location>
</feature>
<dbReference type="GO" id="GO:0046677">
    <property type="term" value="P:response to antibiotic"/>
    <property type="evidence" value="ECO:0007669"/>
    <property type="project" value="UniProtKB-UniRule"/>
</dbReference>
<dbReference type="Proteomes" id="UP000379480">
    <property type="component" value="Unassembled WGS sequence"/>
</dbReference>
<evidence type="ECO:0000313" key="10">
    <source>
        <dbReference type="Proteomes" id="UP000379480"/>
    </source>
</evidence>
<reference evidence="9 10" key="1">
    <citation type="submission" date="2019-09" db="EMBL/GenBank/DDBJ databases">
        <authorList>
            <person name="Chandra G."/>
            <person name="Truman W A."/>
        </authorList>
    </citation>
    <scope>NUCLEOTIDE SEQUENCE [LARGE SCALE GENOMIC DNA]</scope>
    <source>
        <strain evidence="9">PS723</strain>
    </source>
</reference>
<protein>
    <recommendedName>
        <fullName evidence="3 6">Beta-lactamase</fullName>
        <ecNumber evidence="3 6">3.5.2.6</ecNumber>
    </recommendedName>
</protein>
<comment type="catalytic activity">
    <reaction evidence="1 6">
        <text>a beta-lactam + H2O = a substituted beta-amino acid</text>
        <dbReference type="Rhea" id="RHEA:20401"/>
        <dbReference type="ChEBI" id="CHEBI:15377"/>
        <dbReference type="ChEBI" id="CHEBI:35627"/>
        <dbReference type="ChEBI" id="CHEBI:140347"/>
        <dbReference type="EC" id="3.5.2.6"/>
    </reaction>
</comment>
<dbReference type="InterPro" id="IPR001586">
    <property type="entry name" value="Beta-lactam_class-C_AS"/>
</dbReference>
<keyword evidence="4 6" id="KW-0378">Hydrolase</keyword>
<dbReference type="RefSeq" id="WP_150806361.1">
    <property type="nucleotide sequence ID" value="NZ_CABVHY010000030.1"/>
</dbReference>
<dbReference type="PROSITE" id="PS00336">
    <property type="entry name" value="BETA_LACTAMASE_C"/>
    <property type="match status" value="1"/>
</dbReference>
<evidence type="ECO:0000256" key="3">
    <source>
        <dbReference type="ARBA" id="ARBA00012865"/>
    </source>
</evidence>
<feature type="domain" description="Beta-lactamase-related" evidence="8">
    <location>
        <begin position="38"/>
        <end position="384"/>
    </location>
</feature>
<dbReference type="AlphaFoldDB" id="A0A5E7F374"/>
<dbReference type="InterPro" id="IPR012338">
    <property type="entry name" value="Beta-lactam/transpept-like"/>
</dbReference>
<dbReference type="PANTHER" id="PTHR46825:SF8">
    <property type="entry name" value="BETA-LACTAMASE-RELATED"/>
    <property type="match status" value="1"/>
</dbReference>
<name>A0A5E7F374_PSEFL</name>
<evidence type="ECO:0000256" key="5">
    <source>
        <dbReference type="ARBA" id="ARBA00023251"/>
    </source>
</evidence>
<dbReference type="Gene3D" id="3.40.710.10">
    <property type="entry name" value="DD-peptidase/beta-lactamase superfamily"/>
    <property type="match status" value="1"/>
</dbReference>
<accession>A0A5E7F374</accession>
<evidence type="ECO:0000313" key="9">
    <source>
        <dbReference type="EMBL" id="VVO32123.1"/>
    </source>
</evidence>
<evidence type="ECO:0000256" key="2">
    <source>
        <dbReference type="ARBA" id="ARBA00007840"/>
    </source>
</evidence>
<dbReference type="Pfam" id="PF00144">
    <property type="entry name" value="Beta-lactamase"/>
    <property type="match status" value="1"/>
</dbReference>
<dbReference type="SUPFAM" id="SSF56601">
    <property type="entry name" value="beta-lactamase/transpeptidase-like"/>
    <property type="match status" value="1"/>
</dbReference>
<evidence type="ECO:0000256" key="6">
    <source>
        <dbReference type="RuleBase" id="RU361140"/>
    </source>
</evidence>
<gene>
    <name evidence="9" type="primary">ampC</name>
    <name evidence="9" type="ORF">PS723_05078</name>
</gene>
<evidence type="ECO:0000256" key="4">
    <source>
        <dbReference type="ARBA" id="ARBA00022801"/>
    </source>
</evidence>
<dbReference type="InterPro" id="IPR050491">
    <property type="entry name" value="AmpC-like"/>
</dbReference>
<dbReference type="InterPro" id="IPR058136">
    <property type="entry name" value="AmpC"/>
</dbReference>
<dbReference type="EC" id="3.5.2.6" evidence="3 6"/>
<comment type="similarity">
    <text evidence="2 6">Belongs to the class-C beta-lactamase family.</text>
</comment>
<dbReference type="NCBIfam" id="NF033085">
    <property type="entry name" value="bla_class_C"/>
    <property type="match status" value="1"/>
</dbReference>
<proteinExistence type="inferred from homology"/>
<dbReference type="PANTHER" id="PTHR46825">
    <property type="entry name" value="D-ALANYL-D-ALANINE-CARBOXYPEPTIDASE/ENDOPEPTIDASE AMPH"/>
    <property type="match status" value="1"/>
</dbReference>
<dbReference type="OrthoDB" id="5377431at2"/>
<keyword evidence="5 6" id="KW-0046">Antibiotic resistance</keyword>